<dbReference type="AlphaFoldDB" id="A0A7I4Z0V0"/>
<name>A0A7I4Z0V0_HAECO</name>
<keyword evidence="2" id="KW-1185">Reference proteome</keyword>
<feature type="region of interest" description="Disordered" evidence="1">
    <location>
        <begin position="26"/>
        <end position="47"/>
    </location>
</feature>
<protein>
    <submittedName>
        <fullName evidence="3">Uncharacterized protein</fullName>
    </submittedName>
</protein>
<evidence type="ECO:0000313" key="3">
    <source>
        <dbReference type="WBParaSite" id="HCON_00170950-00001"/>
    </source>
</evidence>
<evidence type="ECO:0000313" key="2">
    <source>
        <dbReference type="Proteomes" id="UP000025227"/>
    </source>
</evidence>
<sequence>MKSTTGSSNIFAIVLEKLRSTNSQRTTVFEDSQADTPARNRASCRQHQQTSELAKLCREAIRGDLEERRAAVMDEAAVAGRSIRKAQRSFANYKTKACVSRSASYRGERLSSRAQQKETLCAGSIQE</sequence>
<evidence type="ECO:0000256" key="1">
    <source>
        <dbReference type="SAM" id="MobiDB-lite"/>
    </source>
</evidence>
<dbReference type="Proteomes" id="UP000025227">
    <property type="component" value="Unplaced"/>
</dbReference>
<dbReference type="OrthoDB" id="5849309at2759"/>
<proteinExistence type="predicted"/>
<accession>A0A7I4Z0V0</accession>
<dbReference type="WBParaSite" id="HCON_00170950-00001">
    <property type="protein sequence ID" value="HCON_00170950-00001"/>
    <property type="gene ID" value="HCON_00170950"/>
</dbReference>
<reference evidence="3" key="1">
    <citation type="submission" date="2020-12" db="UniProtKB">
        <authorList>
            <consortium name="WormBaseParasite"/>
        </authorList>
    </citation>
    <scope>IDENTIFICATION</scope>
    <source>
        <strain evidence="3">MHco3</strain>
    </source>
</reference>
<organism evidence="2 3">
    <name type="scientific">Haemonchus contortus</name>
    <name type="common">Barber pole worm</name>
    <dbReference type="NCBI Taxonomy" id="6289"/>
    <lineage>
        <taxon>Eukaryota</taxon>
        <taxon>Metazoa</taxon>
        <taxon>Ecdysozoa</taxon>
        <taxon>Nematoda</taxon>
        <taxon>Chromadorea</taxon>
        <taxon>Rhabditida</taxon>
        <taxon>Rhabditina</taxon>
        <taxon>Rhabditomorpha</taxon>
        <taxon>Strongyloidea</taxon>
        <taxon>Trichostrongylidae</taxon>
        <taxon>Haemonchus</taxon>
    </lineage>
</organism>